<dbReference type="RefSeq" id="WP_210162235.1">
    <property type="nucleotide sequence ID" value="NZ_AQWH01000005.1"/>
</dbReference>
<dbReference type="PANTHER" id="PTHR35011:SF2">
    <property type="entry name" value="2,3-DIKETO-L-GULONATE TRAP TRANSPORTER SMALL PERMEASE PROTEIN YIAM"/>
    <property type="match status" value="1"/>
</dbReference>
<keyword evidence="2 9" id="KW-0813">Transport</keyword>
<keyword evidence="7 9" id="KW-0472">Membrane</keyword>
<dbReference type="InterPro" id="IPR007387">
    <property type="entry name" value="TRAP_DctQ"/>
</dbReference>
<evidence type="ECO:0000256" key="9">
    <source>
        <dbReference type="RuleBase" id="RU369079"/>
    </source>
</evidence>
<dbReference type="GO" id="GO:0015740">
    <property type="term" value="P:C4-dicarboxylate transport"/>
    <property type="evidence" value="ECO:0007669"/>
    <property type="project" value="TreeGrafter"/>
</dbReference>
<feature type="transmembrane region" description="Helical" evidence="9">
    <location>
        <begin position="12"/>
        <end position="32"/>
    </location>
</feature>
<keyword evidence="11" id="KW-0614">Plasmid</keyword>
<evidence type="ECO:0000256" key="8">
    <source>
        <dbReference type="ARBA" id="ARBA00038436"/>
    </source>
</evidence>
<keyword evidence="5 9" id="KW-0812">Transmembrane</keyword>
<keyword evidence="4 9" id="KW-0997">Cell inner membrane</keyword>
<feature type="transmembrane region" description="Helical" evidence="9">
    <location>
        <begin position="89"/>
        <end position="110"/>
    </location>
</feature>
<dbReference type="AlphaFoldDB" id="A0A1U9Z8I0"/>
<reference evidence="11 12" key="1">
    <citation type="submission" date="2017-03" db="EMBL/GenBank/DDBJ databases">
        <title>Foreign affairs: Plasmid Transfer between Roseobacters and Rhizobia.</title>
        <authorList>
            <person name="Bartling P."/>
            <person name="Bunk B."/>
            <person name="Overmann J."/>
            <person name="Brinkmann H."/>
            <person name="Petersen J."/>
        </authorList>
    </citation>
    <scope>NUCLEOTIDE SEQUENCE [LARGE SCALE GENOMIC DNA]</scope>
    <source>
        <strain evidence="11 12">MACL11</strain>
        <plasmid evidence="12">Plasmid pmm593</plasmid>
    </source>
</reference>
<evidence type="ECO:0000256" key="2">
    <source>
        <dbReference type="ARBA" id="ARBA00022448"/>
    </source>
</evidence>
<evidence type="ECO:0000313" key="12">
    <source>
        <dbReference type="Proteomes" id="UP000191135"/>
    </source>
</evidence>
<gene>
    <name evidence="11" type="ORF">Mame_04664</name>
</gene>
<dbReference type="Proteomes" id="UP000191135">
    <property type="component" value="Plasmid pMM593"/>
</dbReference>
<evidence type="ECO:0000256" key="6">
    <source>
        <dbReference type="ARBA" id="ARBA00022989"/>
    </source>
</evidence>
<geneLocation type="plasmid" evidence="12">
    <name>pmm593</name>
</geneLocation>
<evidence type="ECO:0000313" key="11">
    <source>
        <dbReference type="EMBL" id="AQZ53956.1"/>
    </source>
</evidence>
<evidence type="ECO:0000256" key="3">
    <source>
        <dbReference type="ARBA" id="ARBA00022475"/>
    </source>
</evidence>
<dbReference type="EMBL" id="CP020331">
    <property type="protein sequence ID" value="AQZ53956.1"/>
    <property type="molecule type" value="Genomic_DNA"/>
</dbReference>
<sequence>MSSIDKITRYATRWLALLGFGGLLVLAIMTAIDVLSRSLLSAPIHGVNDVSSVVMAVVIASCIPASLYDRSNISVEILGSMGGPSLERVFRAFSSLVVLIFMSLMAWYFVPYTEETYRTARQTWVLAWPVWPWWAAATAFLFLAAFVQLLNFINDIIVMVTGGRVDPQGVETKLVPSRNPNSESDA</sequence>
<dbReference type="GO" id="GO:0022857">
    <property type="term" value="F:transmembrane transporter activity"/>
    <property type="evidence" value="ECO:0007669"/>
    <property type="project" value="UniProtKB-UniRule"/>
</dbReference>
<comment type="subunit">
    <text evidence="9">The complex comprises the extracytoplasmic solute receptor protein and the two transmembrane proteins.</text>
</comment>
<evidence type="ECO:0000259" key="10">
    <source>
        <dbReference type="Pfam" id="PF04290"/>
    </source>
</evidence>
<comment type="subcellular location">
    <subcellularLocation>
        <location evidence="1 9">Cell inner membrane</location>
        <topology evidence="1 9">Multi-pass membrane protein</topology>
    </subcellularLocation>
</comment>
<keyword evidence="6 9" id="KW-1133">Transmembrane helix</keyword>
<feature type="transmembrane region" description="Helical" evidence="9">
    <location>
        <begin position="52"/>
        <end position="68"/>
    </location>
</feature>
<evidence type="ECO:0000256" key="5">
    <source>
        <dbReference type="ARBA" id="ARBA00022692"/>
    </source>
</evidence>
<feature type="transmembrane region" description="Helical" evidence="9">
    <location>
        <begin position="130"/>
        <end position="150"/>
    </location>
</feature>
<dbReference type="KEGG" id="mmed:Mame_04664"/>
<feature type="domain" description="Tripartite ATP-independent periplasmic transporters DctQ component" evidence="10">
    <location>
        <begin position="26"/>
        <end position="156"/>
    </location>
</feature>
<keyword evidence="12" id="KW-1185">Reference proteome</keyword>
<comment type="similarity">
    <text evidence="8 9">Belongs to the TRAP transporter small permease family.</text>
</comment>
<dbReference type="PANTHER" id="PTHR35011">
    <property type="entry name" value="2,3-DIKETO-L-GULONATE TRAP TRANSPORTER SMALL PERMEASE PROTEIN YIAM"/>
    <property type="match status" value="1"/>
</dbReference>
<evidence type="ECO:0000256" key="4">
    <source>
        <dbReference type="ARBA" id="ARBA00022519"/>
    </source>
</evidence>
<evidence type="ECO:0000256" key="7">
    <source>
        <dbReference type="ARBA" id="ARBA00023136"/>
    </source>
</evidence>
<protein>
    <recommendedName>
        <fullName evidence="9">TRAP transporter small permease protein</fullName>
    </recommendedName>
</protein>
<comment type="function">
    <text evidence="9">Part of the tripartite ATP-independent periplasmic (TRAP) transport system.</text>
</comment>
<dbReference type="InterPro" id="IPR055348">
    <property type="entry name" value="DctQ"/>
</dbReference>
<organism evidence="11 12">
    <name type="scientific">Martelella mediterranea DSM 17316</name>
    <dbReference type="NCBI Taxonomy" id="1122214"/>
    <lineage>
        <taxon>Bacteria</taxon>
        <taxon>Pseudomonadati</taxon>
        <taxon>Pseudomonadota</taxon>
        <taxon>Alphaproteobacteria</taxon>
        <taxon>Hyphomicrobiales</taxon>
        <taxon>Aurantimonadaceae</taxon>
        <taxon>Martelella</taxon>
    </lineage>
</organism>
<name>A0A1U9Z8I0_9HYPH</name>
<keyword evidence="3" id="KW-1003">Cell membrane</keyword>
<dbReference type="Pfam" id="PF04290">
    <property type="entry name" value="DctQ"/>
    <property type="match status" value="1"/>
</dbReference>
<dbReference type="GO" id="GO:0005886">
    <property type="term" value="C:plasma membrane"/>
    <property type="evidence" value="ECO:0007669"/>
    <property type="project" value="UniProtKB-SubCell"/>
</dbReference>
<evidence type="ECO:0000256" key="1">
    <source>
        <dbReference type="ARBA" id="ARBA00004429"/>
    </source>
</evidence>
<accession>A0A1U9Z8I0</accession>
<proteinExistence type="inferred from homology"/>
<dbReference type="eggNOG" id="COG3090">
    <property type="taxonomic scope" value="Bacteria"/>
</dbReference>